<dbReference type="EMBL" id="LHZZ01000646">
    <property type="protein sequence ID" value="KXV73639.1"/>
    <property type="molecule type" value="Genomic_DNA"/>
</dbReference>
<comment type="caution">
    <text evidence="2">The sequence shown here is derived from an EMBL/GenBank/DDBJ whole genome shotgun (WGS) entry which is preliminary data.</text>
</comment>
<evidence type="ECO:0000313" key="2">
    <source>
        <dbReference type="EMBL" id="KXV73639.1"/>
    </source>
</evidence>
<feature type="region of interest" description="Disordered" evidence="1">
    <location>
        <begin position="14"/>
        <end position="33"/>
    </location>
</feature>
<gene>
    <name evidence="2" type="ORF">AD953_15400</name>
</gene>
<name>A0A149V0F0_9PROT</name>
<organism evidence="2 3">
    <name type="scientific">Acetobacter malorum</name>
    <dbReference type="NCBI Taxonomy" id="178901"/>
    <lineage>
        <taxon>Bacteria</taxon>
        <taxon>Pseudomonadati</taxon>
        <taxon>Pseudomonadota</taxon>
        <taxon>Alphaproteobacteria</taxon>
        <taxon>Acetobacterales</taxon>
        <taxon>Acetobacteraceae</taxon>
        <taxon>Acetobacter</taxon>
    </lineage>
</organism>
<dbReference type="PATRIC" id="fig|178901.15.peg.3190"/>
<accession>A0A149V0F0</accession>
<proteinExistence type="predicted"/>
<reference evidence="2 3" key="1">
    <citation type="submission" date="2015-06" db="EMBL/GenBank/DDBJ databases">
        <title>Improved classification and identification of acetic acid bacteria using matrix-assisted laser desorption/ionization time-of-flight mass spectrometry; Gluconobacter nephelii and Gluconobacter uchimurae are later heterotypic synonyms of Gluconobacter japonicus and Gluconobacter oxydans, respectively.</title>
        <authorList>
            <person name="Li L."/>
            <person name="Cleenwerck I."/>
            <person name="De Vuyst L."/>
            <person name="Vandamme P."/>
        </authorList>
    </citation>
    <scope>NUCLEOTIDE SEQUENCE [LARGE SCALE GENOMIC DNA]</scope>
    <source>
        <strain evidence="2 3">LMG 1604</strain>
    </source>
</reference>
<evidence type="ECO:0000313" key="3">
    <source>
        <dbReference type="Proteomes" id="UP000075538"/>
    </source>
</evidence>
<dbReference type="Proteomes" id="UP000075538">
    <property type="component" value="Unassembled WGS sequence"/>
</dbReference>
<sequence length="70" mass="7430">MVIRLIERLCAHKSQKNGGHAKDDGNTDIQADPAGMSVLEQIDCLEAEGGEGGVAAADADHERNARQCKN</sequence>
<dbReference type="AlphaFoldDB" id="A0A149V0F0"/>
<protein>
    <submittedName>
        <fullName evidence="2">Uncharacterized protein</fullName>
    </submittedName>
</protein>
<evidence type="ECO:0000256" key="1">
    <source>
        <dbReference type="SAM" id="MobiDB-lite"/>
    </source>
</evidence>